<keyword evidence="4" id="KW-1185">Reference proteome</keyword>
<dbReference type="PROSITE" id="PS51257">
    <property type="entry name" value="PROKAR_LIPOPROTEIN"/>
    <property type="match status" value="1"/>
</dbReference>
<sequence length="148" mass="14664">MSRRRRQMLVTIPFALAVALSGCATGAPAEIASGTGELMQSTVVTAAEQAAAGDSAGALATLDALQEQLDTASSAGDLSASRATAIQGAIDQVRSDLRSAPEVAPTNAPATTDGSGGTESVTGGPGNGGKNDKGDDRPDKPDKPGKDK</sequence>
<protein>
    <recommendedName>
        <fullName evidence="5">Mucin-associated surface protein</fullName>
    </recommendedName>
</protein>
<reference evidence="3 4" key="1">
    <citation type="submission" date="2016-10" db="EMBL/GenBank/DDBJ databases">
        <authorList>
            <person name="de Groot N.N."/>
        </authorList>
    </citation>
    <scope>NUCLEOTIDE SEQUENCE [LARGE SCALE GENOMIC DNA]</scope>
    <source>
        <strain evidence="3 4">CGMCC 4.3491</strain>
    </source>
</reference>
<evidence type="ECO:0000313" key="4">
    <source>
        <dbReference type="Proteomes" id="UP000198891"/>
    </source>
</evidence>
<feature type="compositionally biased region" description="Polar residues" evidence="1">
    <location>
        <begin position="108"/>
        <end position="121"/>
    </location>
</feature>
<dbReference type="Proteomes" id="UP000198891">
    <property type="component" value="Unassembled WGS sequence"/>
</dbReference>
<accession>A0A1H3QAI0</accession>
<dbReference type="RefSeq" id="WP_139256684.1">
    <property type="nucleotide sequence ID" value="NZ_FNPZ01000002.1"/>
</dbReference>
<keyword evidence="2" id="KW-0732">Signal</keyword>
<dbReference type="STRING" id="381665.SAMN05216554_2406"/>
<dbReference type="EMBL" id="FNPZ01000002">
    <property type="protein sequence ID" value="SDZ10260.1"/>
    <property type="molecule type" value="Genomic_DNA"/>
</dbReference>
<name>A0A1H3QAI0_9MICO</name>
<proteinExistence type="predicted"/>
<evidence type="ECO:0000256" key="2">
    <source>
        <dbReference type="SAM" id="SignalP"/>
    </source>
</evidence>
<feature type="chain" id="PRO_5039229904" description="Mucin-associated surface protein" evidence="2">
    <location>
        <begin position="30"/>
        <end position="148"/>
    </location>
</feature>
<feature type="region of interest" description="Disordered" evidence="1">
    <location>
        <begin position="92"/>
        <end position="148"/>
    </location>
</feature>
<organism evidence="3 4">
    <name type="scientific">Herbiconiux ginsengi</name>
    <dbReference type="NCBI Taxonomy" id="381665"/>
    <lineage>
        <taxon>Bacteria</taxon>
        <taxon>Bacillati</taxon>
        <taxon>Actinomycetota</taxon>
        <taxon>Actinomycetes</taxon>
        <taxon>Micrococcales</taxon>
        <taxon>Microbacteriaceae</taxon>
        <taxon>Herbiconiux</taxon>
    </lineage>
</organism>
<gene>
    <name evidence="3" type="ORF">SAMN05216554_2406</name>
</gene>
<evidence type="ECO:0008006" key="5">
    <source>
        <dbReference type="Google" id="ProtNLM"/>
    </source>
</evidence>
<evidence type="ECO:0000313" key="3">
    <source>
        <dbReference type="EMBL" id="SDZ10260.1"/>
    </source>
</evidence>
<evidence type="ECO:0000256" key="1">
    <source>
        <dbReference type="SAM" id="MobiDB-lite"/>
    </source>
</evidence>
<dbReference type="AlphaFoldDB" id="A0A1H3QAI0"/>
<feature type="compositionally biased region" description="Basic and acidic residues" evidence="1">
    <location>
        <begin position="130"/>
        <end position="148"/>
    </location>
</feature>
<feature type="signal peptide" evidence="2">
    <location>
        <begin position="1"/>
        <end position="29"/>
    </location>
</feature>